<accession>A0ABV9JI47</accession>
<sequence>MTKRRDLAQAEYEKALNSLLGIIEGITIDSLINNDEIQFLENWMNDHRINENQPPYNELLPTIAEVLSDGVLTHEELQLIKRLCNELATHEYYNQITADIQRLHTLLAGIAADAVISPAELTGLSEWLDEHDHLKNEYPYSEVKNKITKVLADKKIDSAEHESMMKLFSEFVSMYDDKTITNPTINDNNLCDTNPVINFGGLFCFTGKSSRYSRPEFKKVIIELGGQFTDDVTTRIDYLVIGDKGQPQWKFGSYGDKIDKAIKLRKNGHSLLIIHEKEIHKAIDALKQ</sequence>
<evidence type="ECO:0000313" key="3">
    <source>
        <dbReference type="Proteomes" id="UP001595962"/>
    </source>
</evidence>
<dbReference type="PROSITE" id="PS50172">
    <property type="entry name" value="BRCT"/>
    <property type="match status" value="1"/>
</dbReference>
<dbReference type="CDD" id="cd17748">
    <property type="entry name" value="BRCT_DNA_ligase_like"/>
    <property type="match status" value="1"/>
</dbReference>
<dbReference type="InterPro" id="IPR001357">
    <property type="entry name" value="BRCT_dom"/>
</dbReference>
<reference evidence="3" key="1">
    <citation type="journal article" date="2019" name="Int. J. Syst. Evol. Microbiol.">
        <title>The Global Catalogue of Microorganisms (GCM) 10K type strain sequencing project: providing services to taxonomists for standard genome sequencing and annotation.</title>
        <authorList>
            <consortium name="The Broad Institute Genomics Platform"/>
            <consortium name="The Broad Institute Genome Sequencing Center for Infectious Disease"/>
            <person name="Wu L."/>
            <person name="Ma J."/>
        </authorList>
    </citation>
    <scope>NUCLEOTIDE SEQUENCE [LARGE SCALE GENOMIC DNA]</scope>
    <source>
        <strain evidence="3">DT28</strain>
    </source>
</reference>
<dbReference type="Pfam" id="PF00533">
    <property type="entry name" value="BRCT"/>
    <property type="match status" value="1"/>
</dbReference>
<dbReference type="InterPro" id="IPR036420">
    <property type="entry name" value="BRCT_dom_sf"/>
</dbReference>
<proteinExistence type="predicted"/>
<feature type="domain" description="BRCT" evidence="1">
    <location>
        <begin position="203"/>
        <end position="288"/>
    </location>
</feature>
<dbReference type="Proteomes" id="UP001595962">
    <property type="component" value="Unassembled WGS sequence"/>
</dbReference>
<dbReference type="RefSeq" id="WP_377332261.1">
    <property type="nucleotide sequence ID" value="NZ_JBHSGB010000005.1"/>
</dbReference>
<gene>
    <name evidence="2" type="ORF">ACFO3I_05030</name>
</gene>
<dbReference type="EMBL" id="JBHSGB010000005">
    <property type="protein sequence ID" value="MFC4654390.1"/>
    <property type="molecule type" value="Genomic_DNA"/>
</dbReference>
<dbReference type="SUPFAM" id="SSF52113">
    <property type="entry name" value="BRCT domain"/>
    <property type="match status" value="1"/>
</dbReference>
<evidence type="ECO:0000313" key="2">
    <source>
        <dbReference type="EMBL" id="MFC4654390.1"/>
    </source>
</evidence>
<organism evidence="2 3">
    <name type="scientific">Rheinheimera marina</name>
    <dbReference type="NCBI Taxonomy" id="1774958"/>
    <lineage>
        <taxon>Bacteria</taxon>
        <taxon>Pseudomonadati</taxon>
        <taxon>Pseudomonadota</taxon>
        <taxon>Gammaproteobacteria</taxon>
        <taxon>Chromatiales</taxon>
        <taxon>Chromatiaceae</taxon>
        <taxon>Rheinheimera</taxon>
    </lineage>
</organism>
<comment type="caution">
    <text evidence="2">The sequence shown here is derived from an EMBL/GenBank/DDBJ whole genome shotgun (WGS) entry which is preliminary data.</text>
</comment>
<protein>
    <submittedName>
        <fullName evidence="2">BRCT domain-containing protein</fullName>
    </submittedName>
</protein>
<keyword evidence="3" id="KW-1185">Reference proteome</keyword>
<name>A0ABV9JI47_9GAMM</name>
<evidence type="ECO:0000259" key="1">
    <source>
        <dbReference type="PROSITE" id="PS50172"/>
    </source>
</evidence>
<dbReference type="Gene3D" id="3.40.50.10190">
    <property type="entry name" value="BRCT domain"/>
    <property type="match status" value="1"/>
</dbReference>